<dbReference type="InterPro" id="IPR051885">
    <property type="entry name" value="CC_CF"/>
</dbReference>
<organism evidence="7 8">
    <name type="scientific">Xenopus tropicalis</name>
    <name type="common">Western clawed frog</name>
    <name type="synonym">Silurana tropicalis</name>
    <dbReference type="NCBI Taxonomy" id="8364"/>
    <lineage>
        <taxon>Eukaryota</taxon>
        <taxon>Metazoa</taxon>
        <taxon>Chordata</taxon>
        <taxon>Craniata</taxon>
        <taxon>Vertebrata</taxon>
        <taxon>Euteleostomi</taxon>
        <taxon>Amphibia</taxon>
        <taxon>Batrachia</taxon>
        <taxon>Anura</taxon>
        <taxon>Pipoidea</taxon>
        <taxon>Pipidae</taxon>
        <taxon>Xenopodinae</taxon>
        <taxon>Xenopus</taxon>
        <taxon>Silurana</taxon>
    </lineage>
</organism>
<evidence type="ECO:0000256" key="3">
    <source>
        <dbReference type="ARBA" id="ARBA00023273"/>
    </source>
</evidence>
<dbReference type="Proteomes" id="UP000008143">
    <property type="component" value="Chromosome 1"/>
</dbReference>
<comment type="subcellular location">
    <subcellularLocation>
        <location evidence="1">Cell projection</location>
        <location evidence="1">Cilium</location>
    </subcellularLocation>
</comment>
<keyword evidence="7" id="KW-1185">Reference proteome</keyword>
<dbReference type="RefSeq" id="XP_031751178.1">
    <property type="nucleotide sequence ID" value="XM_031895318.1"/>
</dbReference>
<evidence type="ECO:0000256" key="4">
    <source>
        <dbReference type="SAM" id="Coils"/>
    </source>
</evidence>
<reference evidence="8" key="1">
    <citation type="submission" date="2025-08" db="UniProtKB">
        <authorList>
            <consortium name="RefSeq"/>
        </authorList>
    </citation>
    <scope>IDENTIFICATION</scope>
    <source>
        <strain evidence="8">Nigerian</strain>
        <tissue evidence="8">Liver and blood</tissue>
    </source>
</reference>
<evidence type="ECO:0000256" key="5">
    <source>
        <dbReference type="SAM" id="MobiDB-lite"/>
    </source>
</evidence>
<feature type="compositionally biased region" description="Basic and acidic residues" evidence="5">
    <location>
        <begin position="18"/>
        <end position="100"/>
    </location>
</feature>
<evidence type="ECO:0000313" key="7">
    <source>
        <dbReference type="Proteomes" id="UP000008143"/>
    </source>
</evidence>
<feature type="region of interest" description="Disordered" evidence="5">
    <location>
        <begin position="1"/>
        <end position="188"/>
    </location>
</feature>
<dbReference type="GO" id="GO:0005929">
    <property type="term" value="C:cilium"/>
    <property type="evidence" value="ECO:0007669"/>
    <property type="project" value="UniProtKB-SubCell"/>
</dbReference>
<evidence type="ECO:0000313" key="8">
    <source>
        <dbReference type="RefSeq" id="XP_031751178.1"/>
    </source>
</evidence>
<feature type="coiled-coil region" evidence="4">
    <location>
        <begin position="282"/>
        <end position="309"/>
    </location>
</feature>
<evidence type="ECO:0000256" key="1">
    <source>
        <dbReference type="ARBA" id="ARBA00004138"/>
    </source>
</evidence>
<dbReference type="Pfam" id="PF13870">
    <property type="entry name" value="CCDC113_CCDC96_CC"/>
    <property type="match status" value="1"/>
</dbReference>
<dbReference type="AGR" id="Xenbase:XB-GENE-1013157"/>
<feature type="compositionally biased region" description="Polar residues" evidence="5">
    <location>
        <begin position="166"/>
        <end position="175"/>
    </location>
</feature>
<dbReference type="AlphaFoldDB" id="A0A8J1J012"/>
<evidence type="ECO:0000256" key="2">
    <source>
        <dbReference type="ARBA" id="ARBA00023054"/>
    </source>
</evidence>
<dbReference type="PANTHER" id="PTHR15654:SF1">
    <property type="entry name" value="COILED-COIL DOMAIN-CONTAINING PROTEIN 96"/>
    <property type="match status" value="1"/>
</dbReference>
<keyword evidence="2 4" id="KW-0175">Coiled coil</keyword>
<dbReference type="PANTHER" id="PTHR15654">
    <property type="entry name" value="COILED-COIL DOMAIN-CONTAINING PROTEIN 113-RELATED"/>
    <property type="match status" value="1"/>
</dbReference>
<protein>
    <submittedName>
        <fullName evidence="8">Coiled-coil domain-containing protein 96 isoform X2</fullName>
    </submittedName>
</protein>
<feature type="coiled-coil region" evidence="4">
    <location>
        <begin position="396"/>
        <end position="516"/>
    </location>
</feature>
<gene>
    <name evidence="9" type="primary">cfap184</name>
    <name evidence="8" type="synonym">ccdc96</name>
</gene>
<name>A0A8J1J012_XENTR</name>
<keyword evidence="3" id="KW-0966">Cell projection</keyword>
<dbReference type="Xenbase" id="XB-GENE-1013157">
    <property type="gene designation" value="cfap184"/>
</dbReference>
<feature type="domain" description="CCDC113/CCDC96 coiled-coil" evidence="6">
    <location>
        <begin position="354"/>
        <end position="525"/>
    </location>
</feature>
<evidence type="ECO:0000259" key="6">
    <source>
        <dbReference type="Pfam" id="PF13870"/>
    </source>
</evidence>
<dbReference type="InterPro" id="IPR025254">
    <property type="entry name" value="CCDC113/CCDC96_CC"/>
</dbReference>
<accession>A0A8J1J012</accession>
<feature type="coiled-coil region" evidence="4">
    <location>
        <begin position="216"/>
        <end position="243"/>
    </location>
</feature>
<sequence>MELEPTGSSDPALPDSVQEERDADTGVRENEVSEPTRGEEHGKESETGDDNRRSAGIKDEAETGDDNGRSAGIKDEAEIGDDNGRVADIEDEAELAHSGEEGPSEMVDLPAEGSVLETHGDGAGSRSSVHSREDTTERAEEEATTVEEVAVSGEEVMDTADLASVKQWNDSTEPSLEQEPTAGEEEVKVEAEPQILIDNVEVLEGEEEDPDDKERREELIQQYQALIQERDKVQQHNAQLQNKLYEYFRRKKGEDLRPETEKRISDQEQRYLKYLTSLEEMKKKNMEDAAMHQQQIEELEAQCLEVVSRVDKEMASFQEHKKSVALLAYKHFGAGKHASSAFTEALAQLQAKEDRKEKEVTQVHLENIKLKNQISQFQSTLRSKEELAEGLHLIDFEQLKIENQTYNEKIEERNEELLKLRKKITSTVHTLTHVKEKLQFMQAENQEKKDQLMEVEAVLANKRDILTKTKQARDSLRRDNLKLKQRSGLLDNKLLLKDFEDKVDETEVLSQKLESLKRRHAELSLSGKGLMKKIEEGNLALKN</sequence>
<proteinExistence type="predicted"/>
<evidence type="ECO:0000313" key="9">
    <source>
        <dbReference type="Xenbase" id="XB-GENE-1013157"/>
    </source>
</evidence>